<dbReference type="GO" id="GO:0005886">
    <property type="term" value="C:plasma membrane"/>
    <property type="evidence" value="ECO:0007669"/>
    <property type="project" value="UniProtKB-SubCell"/>
</dbReference>
<evidence type="ECO:0000313" key="13">
    <source>
        <dbReference type="EMBL" id="QJY48053.1"/>
    </source>
</evidence>
<evidence type="ECO:0000313" key="14">
    <source>
        <dbReference type="Proteomes" id="UP000505377"/>
    </source>
</evidence>
<evidence type="ECO:0000256" key="10">
    <source>
        <dbReference type="SAM" id="MobiDB-lite"/>
    </source>
</evidence>
<name>A0A6M6JLH2_9PSEU</name>
<dbReference type="GO" id="GO:0005524">
    <property type="term" value="F:ATP binding"/>
    <property type="evidence" value="ECO:0007669"/>
    <property type="project" value="UniProtKB-KW"/>
</dbReference>
<keyword evidence="3" id="KW-1003">Cell membrane</keyword>
<keyword evidence="4 11" id="KW-0812">Transmembrane</keyword>
<feature type="transmembrane region" description="Helical" evidence="11">
    <location>
        <begin position="41"/>
        <end position="64"/>
    </location>
</feature>
<gene>
    <name evidence="13" type="ORF">HOP40_21480</name>
</gene>
<evidence type="ECO:0000256" key="11">
    <source>
        <dbReference type="SAM" id="Phobius"/>
    </source>
</evidence>
<sequence>MVAVAAYLLLERTVVGRRMYAVGGNPVAARLSGIDNKRARLIAFAVSGLLAGLGGLMLTSSLGVGKPDVRPELPAAGVRRQLHRRGDAAGRAVPRRRDDRRRPHAQLPRQRAGRRRGRAGVDDGGAGDRARRRRHDQHLRPSGGRTMTGPQVPFRVRGVGKSFMGVRALSDVDLDIRAGEVHGLIGQNGAGKSTLIKILAGVHRPDAGTIEVDGVEVAFADAAASTAAGIAVLHQEPQVVAEMAVYENVYLGLRPPTVGPLIRRSEMRRRCAEILARLGVELDVDQRISALSAAQTQMVGLGRCLLLGARLIIMDEPTASLGAHEVEQVYRVVERLRADGLSVVYVSHRLDEIAALCDRATVLRDGELVGRLEHDDLQDRHRLVQLILGVEPSELVRAAPHERGAVALTTHGLCWKNRVVDVDMTLHRGEVTGLAGFVGAGRSELAHLLFGAVRPDAGRIEIGGKVLRATSPAQAIRRGVALMPEDRRHQASVPEWTVRENLTLAALSSFASAGFIRRKRERRRYDADRDRFGIKAVGSESRFGHLSGGNQQKVVIAKWLATDADILIFDEPTQGVDVGAQTEIHRLVRETAREGRAVLFISSDLEETLRVSDRLLVMREGRLVADVPSRDTTLQQVLSHCFGGVQDPLQGVAG</sequence>
<dbReference type="Proteomes" id="UP000505377">
    <property type="component" value="Chromosome"/>
</dbReference>
<accession>A0A6M6JLH2</accession>
<dbReference type="GO" id="GO:0016887">
    <property type="term" value="F:ATP hydrolysis activity"/>
    <property type="evidence" value="ECO:0007669"/>
    <property type="project" value="InterPro"/>
</dbReference>
<feature type="domain" description="ABC transporter" evidence="12">
    <location>
        <begin position="154"/>
        <end position="390"/>
    </location>
</feature>
<evidence type="ECO:0000256" key="9">
    <source>
        <dbReference type="ARBA" id="ARBA00023136"/>
    </source>
</evidence>
<dbReference type="InterPro" id="IPR003439">
    <property type="entry name" value="ABC_transporter-like_ATP-bd"/>
</dbReference>
<dbReference type="Gene3D" id="3.40.50.300">
    <property type="entry name" value="P-loop containing nucleotide triphosphate hydrolases"/>
    <property type="match status" value="2"/>
</dbReference>
<dbReference type="InterPro" id="IPR001851">
    <property type="entry name" value="ABC_transp_permease"/>
</dbReference>
<dbReference type="PANTHER" id="PTHR43790:SF9">
    <property type="entry name" value="GALACTOFURANOSE TRANSPORTER ATP-BINDING PROTEIN YTFR"/>
    <property type="match status" value="1"/>
</dbReference>
<dbReference type="InterPro" id="IPR003593">
    <property type="entry name" value="AAA+_ATPase"/>
</dbReference>
<evidence type="ECO:0000256" key="8">
    <source>
        <dbReference type="ARBA" id="ARBA00022989"/>
    </source>
</evidence>
<dbReference type="SMART" id="SM00382">
    <property type="entry name" value="AAA"/>
    <property type="match status" value="2"/>
</dbReference>
<dbReference type="InterPro" id="IPR027417">
    <property type="entry name" value="P-loop_NTPase"/>
</dbReference>
<organism evidence="13 14">
    <name type="scientific">Pseudonocardia broussonetiae</name>
    <dbReference type="NCBI Taxonomy" id="2736640"/>
    <lineage>
        <taxon>Bacteria</taxon>
        <taxon>Bacillati</taxon>
        <taxon>Actinomycetota</taxon>
        <taxon>Actinomycetes</taxon>
        <taxon>Pseudonocardiales</taxon>
        <taxon>Pseudonocardiaceae</taxon>
        <taxon>Pseudonocardia</taxon>
    </lineage>
</organism>
<dbReference type="InterPro" id="IPR017871">
    <property type="entry name" value="ABC_transporter-like_CS"/>
</dbReference>
<protein>
    <submittedName>
        <fullName evidence="13">ATP-binding cassette domain-containing protein</fullName>
    </submittedName>
</protein>
<dbReference type="CDD" id="cd03215">
    <property type="entry name" value="ABC_Carb_Monos_II"/>
    <property type="match status" value="1"/>
</dbReference>
<evidence type="ECO:0000256" key="6">
    <source>
        <dbReference type="ARBA" id="ARBA00022741"/>
    </source>
</evidence>
<dbReference type="PANTHER" id="PTHR43790">
    <property type="entry name" value="CARBOHYDRATE TRANSPORT ATP-BINDING PROTEIN MG119-RELATED"/>
    <property type="match status" value="1"/>
</dbReference>
<evidence type="ECO:0000256" key="1">
    <source>
        <dbReference type="ARBA" id="ARBA00004651"/>
    </source>
</evidence>
<dbReference type="AlphaFoldDB" id="A0A6M6JLH2"/>
<dbReference type="Pfam" id="PF02653">
    <property type="entry name" value="BPD_transp_2"/>
    <property type="match status" value="1"/>
</dbReference>
<keyword evidence="5" id="KW-0677">Repeat</keyword>
<comment type="subcellular location">
    <subcellularLocation>
        <location evidence="1">Cell membrane</location>
        <topology evidence="1">Multi-pass membrane protein</topology>
    </subcellularLocation>
</comment>
<proteinExistence type="predicted"/>
<dbReference type="CDD" id="cd03216">
    <property type="entry name" value="ABC_Carb_Monos_I"/>
    <property type="match status" value="1"/>
</dbReference>
<keyword evidence="14" id="KW-1185">Reference proteome</keyword>
<dbReference type="PROSITE" id="PS00211">
    <property type="entry name" value="ABC_TRANSPORTER_1"/>
    <property type="match status" value="1"/>
</dbReference>
<dbReference type="InterPro" id="IPR050107">
    <property type="entry name" value="ABC_carbohydrate_import_ATPase"/>
</dbReference>
<dbReference type="Pfam" id="PF00005">
    <property type="entry name" value="ABC_tran"/>
    <property type="match status" value="2"/>
</dbReference>
<evidence type="ECO:0000259" key="12">
    <source>
        <dbReference type="PROSITE" id="PS50893"/>
    </source>
</evidence>
<keyword evidence="9 11" id="KW-0472">Membrane</keyword>
<dbReference type="GO" id="GO:0022857">
    <property type="term" value="F:transmembrane transporter activity"/>
    <property type="evidence" value="ECO:0007669"/>
    <property type="project" value="InterPro"/>
</dbReference>
<dbReference type="EMBL" id="CP053564">
    <property type="protein sequence ID" value="QJY48053.1"/>
    <property type="molecule type" value="Genomic_DNA"/>
</dbReference>
<keyword evidence="6" id="KW-0547">Nucleotide-binding</keyword>
<feature type="domain" description="ABC transporter" evidence="12">
    <location>
        <begin position="390"/>
        <end position="645"/>
    </location>
</feature>
<evidence type="ECO:0000256" key="5">
    <source>
        <dbReference type="ARBA" id="ARBA00022737"/>
    </source>
</evidence>
<dbReference type="KEGG" id="pbro:HOP40_21480"/>
<reference evidence="13 14" key="1">
    <citation type="submission" date="2020-05" db="EMBL/GenBank/DDBJ databases">
        <authorList>
            <person name="Mo P."/>
        </authorList>
    </citation>
    <scope>NUCLEOTIDE SEQUENCE [LARGE SCALE GENOMIC DNA]</scope>
    <source>
        <strain evidence="13 14">Gen01</strain>
    </source>
</reference>
<feature type="region of interest" description="Disordered" evidence="10">
    <location>
        <begin position="73"/>
        <end position="153"/>
    </location>
</feature>
<keyword evidence="7 13" id="KW-0067">ATP-binding</keyword>
<keyword evidence="2" id="KW-0813">Transport</keyword>
<evidence type="ECO:0000256" key="4">
    <source>
        <dbReference type="ARBA" id="ARBA00022692"/>
    </source>
</evidence>
<evidence type="ECO:0000256" key="3">
    <source>
        <dbReference type="ARBA" id="ARBA00022475"/>
    </source>
</evidence>
<dbReference type="SUPFAM" id="SSF52540">
    <property type="entry name" value="P-loop containing nucleoside triphosphate hydrolases"/>
    <property type="match status" value="2"/>
</dbReference>
<evidence type="ECO:0000256" key="7">
    <source>
        <dbReference type="ARBA" id="ARBA00022840"/>
    </source>
</evidence>
<keyword evidence="8 11" id="KW-1133">Transmembrane helix</keyword>
<evidence type="ECO:0000256" key="2">
    <source>
        <dbReference type="ARBA" id="ARBA00022448"/>
    </source>
</evidence>
<dbReference type="PROSITE" id="PS50893">
    <property type="entry name" value="ABC_TRANSPORTER_2"/>
    <property type="match status" value="2"/>
</dbReference>